<organism evidence="2 3">
    <name type="scientific">Allacma fusca</name>
    <dbReference type="NCBI Taxonomy" id="39272"/>
    <lineage>
        <taxon>Eukaryota</taxon>
        <taxon>Metazoa</taxon>
        <taxon>Ecdysozoa</taxon>
        <taxon>Arthropoda</taxon>
        <taxon>Hexapoda</taxon>
        <taxon>Collembola</taxon>
        <taxon>Symphypleona</taxon>
        <taxon>Sminthuridae</taxon>
        <taxon>Allacma</taxon>
    </lineage>
</organism>
<evidence type="ECO:0000313" key="2">
    <source>
        <dbReference type="EMBL" id="CAG7831870.1"/>
    </source>
</evidence>
<dbReference type="OrthoDB" id="47007at2759"/>
<name>A0A8J2PPZ2_9HEXA</name>
<proteinExistence type="predicted"/>
<comment type="caution">
    <text evidence="2">The sequence shown here is derived from an EMBL/GenBank/DDBJ whole genome shotgun (WGS) entry which is preliminary data.</text>
</comment>
<keyword evidence="1" id="KW-0560">Oxidoreductase</keyword>
<dbReference type="Proteomes" id="UP000708208">
    <property type="component" value="Unassembled WGS sequence"/>
</dbReference>
<sequence length="243" mass="26686">MLLPDAELISELRVAFRTVGPTISQHYVLIGLVLPLDMVDLKSHEPALKKILDHFGRLDVLISNAGRYIKGDWHEIDLAVDKELFEVNVFSVVNMNRLVVKHFLQVGGGQIAVVSSIAGKVGVVLSGPYAASKHALQGYFNSLRMETYGKNIHVTLICPGPVQTPIFHAAFTHQPGETTAGKPLQGEISENRMTSERCAFLSLVAIANRLTETWLSKLPIIPMIYAALYLPVVSEFFSRLGGP</sequence>
<dbReference type="Pfam" id="PF00106">
    <property type="entry name" value="adh_short"/>
    <property type="match status" value="1"/>
</dbReference>
<keyword evidence="3" id="KW-1185">Reference proteome</keyword>
<protein>
    <submittedName>
        <fullName evidence="2">Uncharacterized protein</fullName>
    </submittedName>
</protein>
<dbReference type="PANTHER" id="PTHR44269">
    <property type="entry name" value="DEHYDROGENASE/REDUCTASE SDR FAMILY MEMBER 7-RELATED"/>
    <property type="match status" value="1"/>
</dbReference>
<dbReference type="AlphaFoldDB" id="A0A8J2PPZ2"/>
<reference evidence="2" key="1">
    <citation type="submission" date="2021-06" db="EMBL/GenBank/DDBJ databases">
        <authorList>
            <person name="Hodson N. C."/>
            <person name="Mongue J. A."/>
            <person name="Jaron S. K."/>
        </authorList>
    </citation>
    <scope>NUCLEOTIDE SEQUENCE</scope>
</reference>
<dbReference type="InterPro" id="IPR002347">
    <property type="entry name" value="SDR_fam"/>
</dbReference>
<dbReference type="GO" id="GO:0016491">
    <property type="term" value="F:oxidoreductase activity"/>
    <property type="evidence" value="ECO:0007669"/>
    <property type="project" value="UniProtKB-KW"/>
</dbReference>
<dbReference type="InterPro" id="IPR053011">
    <property type="entry name" value="SDR_family_member_7"/>
</dbReference>
<dbReference type="InterPro" id="IPR020904">
    <property type="entry name" value="Sc_DH/Rdtase_CS"/>
</dbReference>
<evidence type="ECO:0000256" key="1">
    <source>
        <dbReference type="ARBA" id="ARBA00023002"/>
    </source>
</evidence>
<evidence type="ECO:0000313" key="3">
    <source>
        <dbReference type="Proteomes" id="UP000708208"/>
    </source>
</evidence>
<dbReference type="PROSITE" id="PS00061">
    <property type="entry name" value="ADH_SHORT"/>
    <property type="match status" value="1"/>
</dbReference>
<feature type="non-terminal residue" evidence="2">
    <location>
        <position position="1"/>
    </location>
</feature>
<accession>A0A8J2PPZ2</accession>
<dbReference type="PANTHER" id="PTHR44269:SF1">
    <property type="entry name" value="DEHYDROGENASE_REDUCTASE SDR FAMILY MEMBER 7"/>
    <property type="match status" value="1"/>
</dbReference>
<gene>
    <name evidence="2" type="ORF">AFUS01_LOCUS41594</name>
</gene>
<dbReference type="EMBL" id="CAJVCH010562407">
    <property type="protein sequence ID" value="CAG7831870.1"/>
    <property type="molecule type" value="Genomic_DNA"/>
</dbReference>